<evidence type="ECO:0000256" key="4">
    <source>
        <dbReference type="ARBA" id="ARBA00022989"/>
    </source>
</evidence>
<accession>A0ABT8LD45</accession>
<evidence type="ECO:0000256" key="1">
    <source>
        <dbReference type="ARBA" id="ARBA00004141"/>
    </source>
</evidence>
<feature type="transmembrane region" description="Helical" evidence="6">
    <location>
        <begin position="318"/>
        <end position="337"/>
    </location>
</feature>
<comment type="caution">
    <text evidence="8">The sequence shown here is derived from an EMBL/GenBank/DDBJ whole genome shotgun (WGS) entry which is preliminary data.</text>
</comment>
<dbReference type="EMBL" id="JAUJEB010000005">
    <property type="protein sequence ID" value="MDN5214670.1"/>
    <property type="molecule type" value="Genomic_DNA"/>
</dbReference>
<organism evidence="8 9">
    <name type="scientific">Agaribacillus aureus</name>
    <dbReference type="NCBI Taxonomy" id="3051825"/>
    <lineage>
        <taxon>Bacteria</taxon>
        <taxon>Pseudomonadati</taxon>
        <taxon>Bacteroidota</taxon>
        <taxon>Cytophagia</taxon>
        <taxon>Cytophagales</taxon>
        <taxon>Splendidivirgaceae</taxon>
        <taxon>Agaribacillus</taxon>
    </lineage>
</organism>
<feature type="transmembrane region" description="Helical" evidence="6">
    <location>
        <begin position="108"/>
        <end position="127"/>
    </location>
</feature>
<feature type="transmembrane region" description="Helical" evidence="6">
    <location>
        <begin position="406"/>
        <end position="423"/>
    </location>
</feature>
<feature type="transmembrane region" description="Helical" evidence="6">
    <location>
        <begin position="43"/>
        <end position="63"/>
    </location>
</feature>
<dbReference type="InterPro" id="IPR036259">
    <property type="entry name" value="MFS_trans_sf"/>
</dbReference>
<evidence type="ECO:0000256" key="3">
    <source>
        <dbReference type="ARBA" id="ARBA00022692"/>
    </source>
</evidence>
<dbReference type="PANTHER" id="PTHR23504">
    <property type="entry name" value="MAJOR FACILITATOR SUPERFAMILY DOMAIN-CONTAINING PROTEIN 10"/>
    <property type="match status" value="1"/>
</dbReference>
<feature type="transmembrane region" description="Helical" evidence="6">
    <location>
        <begin position="75"/>
        <end position="96"/>
    </location>
</feature>
<feature type="transmembrane region" description="Helical" evidence="6">
    <location>
        <begin position="184"/>
        <end position="202"/>
    </location>
</feature>
<dbReference type="Gene3D" id="1.20.1250.20">
    <property type="entry name" value="MFS general substrate transporter like domains"/>
    <property type="match status" value="1"/>
</dbReference>
<evidence type="ECO:0000313" key="9">
    <source>
        <dbReference type="Proteomes" id="UP001172083"/>
    </source>
</evidence>
<keyword evidence="3 6" id="KW-0812">Transmembrane</keyword>
<feature type="transmembrane region" description="Helical" evidence="6">
    <location>
        <begin position="12"/>
        <end position="31"/>
    </location>
</feature>
<feature type="transmembrane region" description="Helical" evidence="6">
    <location>
        <begin position="343"/>
        <end position="368"/>
    </location>
</feature>
<dbReference type="CDD" id="cd17330">
    <property type="entry name" value="MFS_SLC46_TetA_like"/>
    <property type="match status" value="1"/>
</dbReference>
<sequence>MKQSSKPIPLLPVLTVNFIGMLGYSVILPFLVFLVNRFGGNEFIYGVLGSIYPAFQFFGAPILGKWSDVFGRKKVLLVSQAGTLLAWIIFLLALYLPRTSLLSVDSTSVGSFIITLPMVFLFAARALDGLTGGNVSVANAYLSDISTDKNRKANFGKMAMSSSLGFIIGPAIAGVLGSTIYKEVIPVLAAALISAVAIYLIWFKLPESRPDLVNPDTNRFKIRKLFSIEQKECYKMKKCNDTSLQAVFSIKYVPFMLLIYFLTFLGFSFFYAAFPMHALKNLGWNSLQLGIFFSFLSGLMILVQGPLLSFLSGKFSDASLIITGSLLLVVNFCLMAAGDALFIYIAAFLFALGNGLMWPSYLSVLAKLGGEKQQGSVQGIANSSGSLASIFGLICGGYLYGETGSLTFFFTAGVLLLVLLLSFRMPVIESESTV</sequence>
<protein>
    <submittedName>
        <fullName evidence="8">MFS transporter</fullName>
    </submittedName>
</protein>
<evidence type="ECO:0000256" key="2">
    <source>
        <dbReference type="ARBA" id="ARBA00022448"/>
    </source>
</evidence>
<keyword evidence="2" id="KW-0813">Transport</keyword>
<dbReference type="InterPro" id="IPR005829">
    <property type="entry name" value="Sugar_transporter_CS"/>
</dbReference>
<keyword evidence="4 6" id="KW-1133">Transmembrane helix</keyword>
<dbReference type="PROSITE" id="PS00216">
    <property type="entry name" value="SUGAR_TRANSPORT_1"/>
    <property type="match status" value="1"/>
</dbReference>
<name>A0ABT8LD45_9BACT</name>
<dbReference type="PROSITE" id="PS50850">
    <property type="entry name" value="MFS"/>
    <property type="match status" value="1"/>
</dbReference>
<evidence type="ECO:0000256" key="6">
    <source>
        <dbReference type="SAM" id="Phobius"/>
    </source>
</evidence>
<evidence type="ECO:0000256" key="5">
    <source>
        <dbReference type="ARBA" id="ARBA00023136"/>
    </source>
</evidence>
<proteinExistence type="predicted"/>
<evidence type="ECO:0000259" key="7">
    <source>
        <dbReference type="PROSITE" id="PS50850"/>
    </source>
</evidence>
<feature type="transmembrane region" description="Helical" evidence="6">
    <location>
        <begin position="252"/>
        <end position="274"/>
    </location>
</feature>
<keyword evidence="5 6" id="KW-0472">Membrane</keyword>
<dbReference type="InterPro" id="IPR011701">
    <property type="entry name" value="MFS"/>
</dbReference>
<comment type="subcellular location">
    <subcellularLocation>
        <location evidence="1">Membrane</location>
        <topology evidence="1">Multi-pass membrane protein</topology>
    </subcellularLocation>
</comment>
<gene>
    <name evidence="8" type="ORF">QQ020_21500</name>
</gene>
<feature type="transmembrane region" description="Helical" evidence="6">
    <location>
        <begin position="286"/>
        <end position="311"/>
    </location>
</feature>
<keyword evidence="9" id="KW-1185">Reference proteome</keyword>
<dbReference type="Pfam" id="PF07690">
    <property type="entry name" value="MFS_1"/>
    <property type="match status" value="2"/>
</dbReference>
<feature type="domain" description="Major facilitator superfamily (MFS) profile" evidence="7">
    <location>
        <begin position="9"/>
        <end position="430"/>
    </location>
</feature>
<dbReference type="Proteomes" id="UP001172083">
    <property type="component" value="Unassembled WGS sequence"/>
</dbReference>
<dbReference type="RefSeq" id="WP_346760009.1">
    <property type="nucleotide sequence ID" value="NZ_JAUJEB010000005.1"/>
</dbReference>
<dbReference type="PANTHER" id="PTHR23504:SF15">
    <property type="entry name" value="MAJOR FACILITATOR SUPERFAMILY (MFS) PROFILE DOMAIN-CONTAINING PROTEIN"/>
    <property type="match status" value="1"/>
</dbReference>
<feature type="transmembrane region" description="Helical" evidence="6">
    <location>
        <begin position="380"/>
        <end position="400"/>
    </location>
</feature>
<dbReference type="SUPFAM" id="SSF103473">
    <property type="entry name" value="MFS general substrate transporter"/>
    <property type="match status" value="1"/>
</dbReference>
<evidence type="ECO:0000313" key="8">
    <source>
        <dbReference type="EMBL" id="MDN5214670.1"/>
    </source>
</evidence>
<feature type="transmembrane region" description="Helical" evidence="6">
    <location>
        <begin position="158"/>
        <end position="178"/>
    </location>
</feature>
<reference evidence="8" key="1">
    <citation type="submission" date="2023-06" db="EMBL/GenBank/DDBJ databases">
        <title>Genomic of Agaribacillus aureum.</title>
        <authorList>
            <person name="Wang G."/>
        </authorList>
    </citation>
    <scope>NUCLEOTIDE SEQUENCE</scope>
    <source>
        <strain evidence="8">BMA12</strain>
    </source>
</reference>
<dbReference type="InterPro" id="IPR020846">
    <property type="entry name" value="MFS_dom"/>
</dbReference>